<feature type="transmembrane region" description="Helical" evidence="2">
    <location>
        <begin position="174"/>
        <end position="195"/>
    </location>
</feature>
<name>A0A0F7SM32_PHARH</name>
<feature type="region of interest" description="Disordered" evidence="1">
    <location>
        <begin position="1"/>
        <end position="130"/>
    </location>
</feature>
<proteinExistence type="predicted"/>
<dbReference type="EMBL" id="LN483142">
    <property type="protein sequence ID" value="CED83132.1"/>
    <property type="molecule type" value="Genomic_DNA"/>
</dbReference>
<protein>
    <submittedName>
        <fullName evidence="3">Uncharacterized protein</fullName>
    </submittedName>
</protein>
<organism evidence="3">
    <name type="scientific">Phaffia rhodozyma</name>
    <name type="common">Yeast</name>
    <name type="synonym">Xanthophyllomyces dendrorhous</name>
    <dbReference type="NCBI Taxonomy" id="264483"/>
    <lineage>
        <taxon>Eukaryota</taxon>
        <taxon>Fungi</taxon>
        <taxon>Dikarya</taxon>
        <taxon>Basidiomycota</taxon>
        <taxon>Agaricomycotina</taxon>
        <taxon>Tremellomycetes</taxon>
        <taxon>Cystofilobasidiales</taxon>
        <taxon>Mrakiaceae</taxon>
        <taxon>Phaffia</taxon>
    </lineage>
</organism>
<evidence type="ECO:0000256" key="1">
    <source>
        <dbReference type="SAM" id="MobiDB-lite"/>
    </source>
</evidence>
<feature type="compositionally biased region" description="Low complexity" evidence="1">
    <location>
        <begin position="75"/>
        <end position="88"/>
    </location>
</feature>
<reference evidence="3" key="1">
    <citation type="submission" date="2014-08" db="EMBL/GenBank/DDBJ databases">
        <authorList>
            <person name="Sharma Rahul"/>
            <person name="Thines Marco"/>
        </authorList>
    </citation>
    <scope>NUCLEOTIDE SEQUENCE</scope>
</reference>
<dbReference type="AlphaFoldDB" id="A0A0F7SM32"/>
<keyword evidence="2" id="KW-0472">Membrane</keyword>
<evidence type="ECO:0000256" key="2">
    <source>
        <dbReference type="SAM" id="Phobius"/>
    </source>
</evidence>
<keyword evidence="2" id="KW-1133">Transmembrane helix</keyword>
<feature type="compositionally biased region" description="Polar residues" evidence="1">
    <location>
        <begin position="1"/>
        <end position="10"/>
    </location>
</feature>
<evidence type="ECO:0000313" key="3">
    <source>
        <dbReference type="EMBL" id="CED83132.1"/>
    </source>
</evidence>
<feature type="compositionally biased region" description="Low complexity" evidence="1">
    <location>
        <begin position="19"/>
        <end position="39"/>
    </location>
</feature>
<accession>A0A0F7SM32</accession>
<keyword evidence="2" id="KW-0812">Transmembrane</keyword>
<sequence length="247" mass="26779">MLSTYLSTTGGDHRVTFAQQQQQQQQQQKQSWQQQQQQQPGRSPYLSANTPLAPISSPERAYHPNAGADDSGRQTPSPSLPTESPTNPFVSPFSTPAPSPALAWGPTRSPVGSTAHEKEEGVSRGMIGGGDTGRERKSVFWNRFSIIAHNASAVESDAGWLQAKKAKDSRMGKILWLMVFVMLFVIAGAITAHYLTKEPALTTGTGSNRYGSLGSPSTAGDITTDVTKRTIASSEPVWRIIVWRQAQ</sequence>